<protein>
    <recommendedName>
        <fullName evidence="4">SMI1/KNR4 family protein</fullName>
    </recommendedName>
</protein>
<sequence length="277" mass="31396">MAETSPIEQRPEEISPEELERRDFEKKWFNPESASTNPENTSLEMLGYLKSDSLDKRKMRLFTIACCRNIWHLIKDKRSREAVEVADRFIEGKATSQEVEDALEGAIDATYDAINVTGSERQENMLSSWYSTRAAECPLERLNPDYSSIYSKPAYELQSVIMNTMTAVSPLGSSLNEINNKARVSEAMFQADCLRDIFGNPFAIEQPVIDPTWLTANGGAVPRLAETIYNERSFKDMVVLWDALEEAGCTNEEIRKHCQGDGQHVRGCWVIDLILGR</sequence>
<dbReference type="EMBL" id="MHOQ01000034">
    <property type="protein sequence ID" value="OGZ65965.1"/>
    <property type="molecule type" value="Genomic_DNA"/>
</dbReference>
<name>A0A1G2HU17_9BACT</name>
<evidence type="ECO:0000256" key="1">
    <source>
        <dbReference type="SAM" id="MobiDB-lite"/>
    </source>
</evidence>
<dbReference type="Proteomes" id="UP000179183">
    <property type="component" value="Unassembled WGS sequence"/>
</dbReference>
<reference evidence="2 3" key="1">
    <citation type="journal article" date="2016" name="Nat. Commun.">
        <title>Thousands of microbial genomes shed light on interconnected biogeochemical processes in an aquifer system.</title>
        <authorList>
            <person name="Anantharaman K."/>
            <person name="Brown C.T."/>
            <person name="Hug L.A."/>
            <person name="Sharon I."/>
            <person name="Castelle C.J."/>
            <person name="Probst A.J."/>
            <person name="Thomas B.C."/>
            <person name="Singh A."/>
            <person name="Wilkins M.J."/>
            <person name="Karaoz U."/>
            <person name="Brodie E.L."/>
            <person name="Williams K.H."/>
            <person name="Hubbard S.S."/>
            <person name="Banfield J.F."/>
        </authorList>
    </citation>
    <scope>NUCLEOTIDE SEQUENCE [LARGE SCALE GENOMIC DNA]</scope>
</reference>
<gene>
    <name evidence="2" type="ORF">A3D34_01705</name>
</gene>
<dbReference type="AlphaFoldDB" id="A0A1G2HU17"/>
<feature type="compositionally biased region" description="Basic and acidic residues" evidence="1">
    <location>
        <begin position="9"/>
        <end position="22"/>
    </location>
</feature>
<evidence type="ECO:0000313" key="2">
    <source>
        <dbReference type="EMBL" id="OGZ65965.1"/>
    </source>
</evidence>
<evidence type="ECO:0008006" key="4">
    <source>
        <dbReference type="Google" id="ProtNLM"/>
    </source>
</evidence>
<comment type="caution">
    <text evidence="2">The sequence shown here is derived from an EMBL/GenBank/DDBJ whole genome shotgun (WGS) entry which is preliminary data.</text>
</comment>
<organism evidence="2 3">
    <name type="scientific">Candidatus Staskawiczbacteria bacterium RIFCSPHIGHO2_02_FULL_33_16</name>
    <dbReference type="NCBI Taxonomy" id="1802204"/>
    <lineage>
        <taxon>Bacteria</taxon>
        <taxon>Candidatus Staskawicziibacteriota</taxon>
    </lineage>
</organism>
<proteinExistence type="predicted"/>
<accession>A0A1G2HU17</accession>
<evidence type="ECO:0000313" key="3">
    <source>
        <dbReference type="Proteomes" id="UP000179183"/>
    </source>
</evidence>
<feature type="region of interest" description="Disordered" evidence="1">
    <location>
        <begin position="1"/>
        <end position="22"/>
    </location>
</feature>